<dbReference type="Pfam" id="PF04115">
    <property type="entry name" value="Ureidogly_lyase"/>
    <property type="match status" value="1"/>
</dbReference>
<dbReference type="PANTHER" id="PTHR12045:SF3">
    <property type="entry name" value="INACTIVE ALLANTOICASE-RELATED"/>
    <property type="match status" value="1"/>
</dbReference>
<evidence type="ECO:0000256" key="2">
    <source>
        <dbReference type="ARBA" id="ARBA00011738"/>
    </source>
</evidence>
<dbReference type="Pfam" id="PF03561">
    <property type="entry name" value="Allantoicase"/>
    <property type="match status" value="2"/>
</dbReference>
<evidence type="ECO:0000256" key="5">
    <source>
        <dbReference type="ARBA" id="ARBA00047684"/>
    </source>
</evidence>
<evidence type="ECO:0000256" key="1">
    <source>
        <dbReference type="ARBA" id="ARBA00009242"/>
    </source>
</evidence>
<feature type="domain" description="Allantoicase" evidence="7">
    <location>
        <begin position="215"/>
        <end position="357"/>
    </location>
</feature>
<dbReference type="Proteomes" id="UP000311382">
    <property type="component" value="Unassembled WGS sequence"/>
</dbReference>
<dbReference type="Gene3D" id="2.60.120.260">
    <property type="entry name" value="Galactose-binding domain-like"/>
    <property type="match status" value="2"/>
</dbReference>
<dbReference type="GO" id="GO:0004848">
    <property type="term" value="F:ureidoglycolate hydrolase activity"/>
    <property type="evidence" value="ECO:0007669"/>
    <property type="project" value="InterPro"/>
</dbReference>
<dbReference type="SUPFAM" id="SSF51182">
    <property type="entry name" value="RmlC-like cupins"/>
    <property type="match status" value="1"/>
</dbReference>
<dbReference type="PANTHER" id="PTHR12045">
    <property type="entry name" value="ALLANTOICASE"/>
    <property type="match status" value="1"/>
</dbReference>
<dbReference type="InterPro" id="IPR007247">
    <property type="entry name" value="Ureidogly_lyase"/>
</dbReference>
<feature type="domain" description="Allantoicase" evidence="7">
    <location>
        <begin position="45"/>
        <end position="193"/>
    </location>
</feature>
<dbReference type="OrthoDB" id="10266039at2759"/>
<dbReference type="AlphaFoldDB" id="A0A5C5FWI3"/>
<keyword evidence="4" id="KW-0456">Lyase</keyword>
<dbReference type="InterPro" id="IPR015908">
    <property type="entry name" value="Allantoicase_dom"/>
</dbReference>
<gene>
    <name evidence="8" type="ORF">DMC30DRAFT_416285</name>
</gene>
<organism evidence="8 9">
    <name type="scientific">Rhodotorula diobovata</name>
    <dbReference type="NCBI Taxonomy" id="5288"/>
    <lineage>
        <taxon>Eukaryota</taxon>
        <taxon>Fungi</taxon>
        <taxon>Dikarya</taxon>
        <taxon>Basidiomycota</taxon>
        <taxon>Pucciniomycotina</taxon>
        <taxon>Microbotryomycetes</taxon>
        <taxon>Sporidiobolales</taxon>
        <taxon>Sporidiobolaceae</taxon>
        <taxon>Rhodotorula</taxon>
    </lineage>
</organism>
<sequence>MTAQSLTASLSKLVNGDSPAVRRVPLDQFDPVFGSLIELSSDALGGSIVDTSDEFFCTADNLLKVPPSVSMKGQFGPNGALFDGWESRRHNPTYDWTIIKLGALGEVLGCDIDTGHFSGNESPASGVWGAYVPEGEKITEDSALWTPLLPVTPLGPAQRHLFLLPSASAPVTHLKLTMHPDGGLGRFRAYGRVVPPPAPARPTGEAVDLAYVLNGGTVTGESDQHFGRGANLILPGRGKDMGDGWETKRSRGRLGSGKGDWVVIKLAEPGYLEWADIDTLHFVGNFPNSAELFGISSTEECPSYEDAGWTQILDNTKLGPHRQHFYQLAHPSKAWTHVRLDIHPDGGVKRLRLYGRPQSQYPDWSALVPLPAPSAASNSTANGTSTLSNGASSAAANKKTVPKVPAVPLTPSAFAPYGSVIQSYPDERSAPKEIKIKTVNFGTARKFNHLAPVVALPPPEGVPQGEVNLCVFRSEPQNGDGRDEVTGKAQWEVKVLERHEFSSQSFVPMGGKEDGRYLVLVALPGPDGQPSLATLRAFMASSAHQGISYHPGVWHHPLIALGDDKQDFACVVNESGVAEVDCEIKWFEEGTVAVVQEV</sequence>
<dbReference type="SUPFAM" id="SSF49785">
    <property type="entry name" value="Galactose-binding domain-like"/>
    <property type="match status" value="2"/>
</dbReference>
<dbReference type="GO" id="GO:0006144">
    <property type="term" value="P:purine nucleobase metabolic process"/>
    <property type="evidence" value="ECO:0007669"/>
    <property type="project" value="UniProtKB-KW"/>
</dbReference>
<evidence type="ECO:0000313" key="8">
    <source>
        <dbReference type="EMBL" id="TNY21168.1"/>
    </source>
</evidence>
<evidence type="ECO:0000313" key="9">
    <source>
        <dbReference type="Proteomes" id="UP000311382"/>
    </source>
</evidence>
<feature type="region of interest" description="Disordered" evidence="6">
    <location>
        <begin position="375"/>
        <end position="397"/>
    </location>
</feature>
<proteinExistence type="inferred from homology"/>
<comment type="catalytic activity">
    <reaction evidence="5">
        <text>(S)-ureidoglycolate = urea + glyoxylate</text>
        <dbReference type="Rhea" id="RHEA:11304"/>
        <dbReference type="ChEBI" id="CHEBI:16199"/>
        <dbReference type="ChEBI" id="CHEBI:36655"/>
        <dbReference type="ChEBI" id="CHEBI:57296"/>
        <dbReference type="EC" id="4.3.2.3"/>
    </reaction>
</comment>
<dbReference type="GO" id="GO:0000256">
    <property type="term" value="P:allantoin catabolic process"/>
    <property type="evidence" value="ECO:0007669"/>
    <property type="project" value="InterPro"/>
</dbReference>
<reference evidence="8 9" key="1">
    <citation type="submission" date="2019-03" db="EMBL/GenBank/DDBJ databases">
        <title>Rhodosporidium diobovatum UCD-FST 08-225 genome sequencing, assembly, and annotation.</title>
        <authorList>
            <person name="Fakankun I.U."/>
            <person name="Fristensky B."/>
            <person name="Levin D.B."/>
        </authorList>
    </citation>
    <scope>NUCLEOTIDE SEQUENCE [LARGE SCALE GENOMIC DNA]</scope>
    <source>
        <strain evidence="8 9">UCD-FST 08-225</strain>
    </source>
</reference>
<evidence type="ECO:0000256" key="6">
    <source>
        <dbReference type="SAM" id="MobiDB-lite"/>
    </source>
</evidence>
<evidence type="ECO:0000256" key="3">
    <source>
        <dbReference type="ARBA" id="ARBA00022631"/>
    </source>
</evidence>
<dbReference type="GO" id="GO:0050385">
    <property type="term" value="F:ureidoglycolate lyase activity"/>
    <property type="evidence" value="ECO:0007669"/>
    <property type="project" value="UniProtKB-EC"/>
</dbReference>
<comment type="caution">
    <text evidence="8">The sequence shown here is derived from an EMBL/GenBank/DDBJ whole genome shotgun (WGS) entry which is preliminary data.</text>
</comment>
<dbReference type="STRING" id="5288.A0A5C5FWI3"/>
<accession>A0A5C5FWI3</accession>
<name>A0A5C5FWI3_9BASI</name>
<dbReference type="HAMAP" id="MF_00813">
    <property type="entry name" value="Allantoicase"/>
    <property type="match status" value="1"/>
</dbReference>
<dbReference type="EMBL" id="SOZI01000049">
    <property type="protein sequence ID" value="TNY21168.1"/>
    <property type="molecule type" value="Genomic_DNA"/>
</dbReference>
<evidence type="ECO:0000256" key="4">
    <source>
        <dbReference type="ARBA" id="ARBA00023239"/>
    </source>
</evidence>
<dbReference type="InterPro" id="IPR047233">
    <property type="entry name" value="UAH_cupin"/>
</dbReference>
<dbReference type="InterPro" id="IPR008979">
    <property type="entry name" value="Galactose-bd-like_sf"/>
</dbReference>
<dbReference type="InterPro" id="IPR005164">
    <property type="entry name" value="Allantoicase"/>
</dbReference>
<dbReference type="Gene3D" id="2.60.120.480">
    <property type="entry name" value="Ureidoglycolate hydrolase"/>
    <property type="match status" value="1"/>
</dbReference>
<dbReference type="NCBIfam" id="TIGR02961">
    <property type="entry name" value="allantoicase"/>
    <property type="match status" value="1"/>
</dbReference>
<protein>
    <submittedName>
        <fullName evidence="8">Galactose-binding domain-like protein</fullName>
    </submittedName>
</protein>
<evidence type="ECO:0000259" key="7">
    <source>
        <dbReference type="Pfam" id="PF03561"/>
    </source>
</evidence>
<dbReference type="CDD" id="cd20298">
    <property type="entry name" value="cupin_UAH"/>
    <property type="match status" value="1"/>
</dbReference>
<dbReference type="InterPro" id="IPR024060">
    <property type="entry name" value="Ureidoglycolate_lyase_dom_sf"/>
</dbReference>
<comment type="similarity">
    <text evidence="1">Belongs to the allantoicase family.</text>
</comment>
<dbReference type="GO" id="GO:0004037">
    <property type="term" value="F:allantoicase activity"/>
    <property type="evidence" value="ECO:0007669"/>
    <property type="project" value="InterPro"/>
</dbReference>
<keyword evidence="9" id="KW-1185">Reference proteome</keyword>
<keyword evidence="3" id="KW-0659">Purine metabolism</keyword>
<comment type="subunit">
    <text evidence="2">Homodimer.</text>
</comment>
<dbReference type="InterPro" id="IPR011051">
    <property type="entry name" value="RmlC_Cupin_sf"/>
</dbReference>